<organism evidence="1 2">
    <name type="scientific">Roseinatronobacter bogoriensis subsp. barguzinensis</name>
    <dbReference type="NCBI Taxonomy" id="441209"/>
    <lineage>
        <taxon>Bacteria</taxon>
        <taxon>Pseudomonadati</taxon>
        <taxon>Pseudomonadota</taxon>
        <taxon>Alphaproteobacteria</taxon>
        <taxon>Rhodobacterales</taxon>
        <taxon>Paracoccaceae</taxon>
        <taxon>Roseinatronobacter</taxon>
    </lineage>
</organism>
<dbReference type="AlphaFoldDB" id="A0A2K8KG37"/>
<evidence type="ECO:0000313" key="2">
    <source>
        <dbReference type="Proteomes" id="UP000228948"/>
    </source>
</evidence>
<reference evidence="1 2" key="1">
    <citation type="submission" date="2017-11" db="EMBL/GenBank/DDBJ databases">
        <title>Revised Sequence and Annotation of the Rhodobaca barguzinensis strain alga05 Genome.</title>
        <authorList>
            <person name="Kopejtka K."/>
            <person name="Tomasch J.M."/>
            <person name="Bunk B."/>
            <person name="Koblizek M."/>
        </authorList>
    </citation>
    <scope>NUCLEOTIDE SEQUENCE [LARGE SCALE GENOMIC DNA]</scope>
    <source>
        <strain evidence="2">alga05</strain>
    </source>
</reference>
<dbReference type="Proteomes" id="UP000228948">
    <property type="component" value="Chromosome"/>
</dbReference>
<dbReference type="STRING" id="441209.GCA_001870665_02761"/>
<keyword evidence="2" id="KW-1185">Reference proteome</keyword>
<protein>
    <submittedName>
        <fullName evidence="1">Uncharacterized protein</fullName>
    </submittedName>
</protein>
<dbReference type="EMBL" id="CP024899">
    <property type="protein sequence ID" value="ATX66943.1"/>
    <property type="molecule type" value="Genomic_DNA"/>
</dbReference>
<accession>A0A2K8KG37</accession>
<gene>
    <name evidence="1" type="ORF">BG454_14885</name>
</gene>
<evidence type="ECO:0000313" key="1">
    <source>
        <dbReference type="EMBL" id="ATX66943.1"/>
    </source>
</evidence>
<name>A0A2K8KG37_9RHOB</name>
<sequence length="76" mass="8615">MASKKRNQADQLTARLKKIITDEYNDCDINRDVALSAAIRLMLTLHMERCGIIPTIDMLRDLADVVEADVFRGPLQ</sequence>
<proteinExistence type="predicted"/>
<dbReference type="KEGG" id="rbg:BG454_14885"/>